<evidence type="ECO:0000313" key="3">
    <source>
        <dbReference type="Proteomes" id="UP000233551"/>
    </source>
</evidence>
<feature type="region of interest" description="Disordered" evidence="1">
    <location>
        <begin position="62"/>
        <end position="107"/>
    </location>
</feature>
<gene>
    <name evidence="2" type="ORF">CRG98_034711</name>
</gene>
<proteinExistence type="predicted"/>
<keyword evidence="3" id="KW-1185">Reference proteome</keyword>
<comment type="caution">
    <text evidence="2">The sequence shown here is derived from an EMBL/GenBank/DDBJ whole genome shotgun (WGS) entry which is preliminary data.</text>
</comment>
<dbReference type="EMBL" id="PGOL01002823">
    <property type="protein sequence ID" value="PKI44763.1"/>
    <property type="molecule type" value="Genomic_DNA"/>
</dbReference>
<dbReference type="Proteomes" id="UP000233551">
    <property type="component" value="Unassembled WGS sequence"/>
</dbReference>
<feature type="compositionally biased region" description="Acidic residues" evidence="1">
    <location>
        <begin position="86"/>
        <end position="101"/>
    </location>
</feature>
<evidence type="ECO:0000313" key="2">
    <source>
        <dbReference type="EMBL" id="PKI44763.1"/>
    </source>
</evidence>
<dbReference type="AlphaFoldDB" id="A0A2I0IM22"/>
<organism evidence="2 3">
    <name type="scientific">Punica granatum</name>
    <name type="common">Pomegranate</name>
    <dbReference type="NCBI Taxonomy" id="22663"/>
    <lineage>
        <taxon>Eukaryota</taxon>
        <taxon>Viridiplantae</taxon>
        <taxon>Streptophyta</taxon>
        <taxon>Embryophyta</taxon>
        <taxon>Tracheophyta</taxon>
        <taxon>Spermatophyta</taxon>
        <taxon>Magnoliopsida</taxon>
        <taxon>eudicotyledons</taxon>
        <taxon>Gunneridae</taxon>
        <taxon>Pentapetalae</taxon>
        <taxon>rosids</taxon>
        <taxon>malvids</taxon>
        <taxon>Myrtales</taxon>
        <taxon>Lythraceae</taxon>
        <taxon>Punica</taxon>
    </lineage>
</organism>
<sequence length="197" mass="22064">MAHSGILRRKGKFIKSRERKMSYARDEKRRQTCSLRTLVFSAIVSMVAANYMRKTKKNPSPIISATAELPYTPPPEDEAEYKNSKDEEDEEDEEELLEENELPTTLPPEAANAELTLQVRSSPQDCGHRGLLQSFKGSEDLVHENLNWVAPAPVGVDQGRVLGGEAAANTQPRELVMGVDETERRGGELLWWGQLDS</sequence>
<protein>
    <submittedName>
        <fullName evidence="2">Uncharacterized protein</fullName>
    </submittedName>
</protein>
<reference evidence="2 3" key="1">
    <citation type="submission" date="2017-11" db="EMBL/GenBank/DDBJ databases">
        <title>De-novo sequencing of pomegranate (Punica granatum L.) genome.</title>
        <authorList>
            <person name="Akparov Z."/>
            <person name="Amiraslanov A."/>
            <person name="Hajiyeva S."/>
            <person name="Abbasov M."/>
            <person name="Kaur K."/>
            <person name="Hamwieh A."/>
            <person name="Solovyev V."/>
            <person name="Salamov A."/>
            <person name="Braich B."/>
            <person name="Kosarev P."/>
            <person name="Mahmoud A."/>
            <person name="Hajiyev E."/>
            <person name="Babayeva S."/>
            <person name="Izzatullayeva V."/>
            <person name="Mammadov A."/>
            <person name="Mammadov A."/>
            <person name="Sharifova S."/>
            <person name="Ojaghi J."/>
            <person name="Eynullazada K."/>
            <person name="Bayramov B."/>
            <person name="Abdulazimova A."/>
            <person name="Shahmuradov I."/>
        </authorList>
    </citation>
    <scope>NUCLEOTIDE SEQUENCE [LARGE SCALE GENOMIC DNA]</scope>
    <source>
        <strain evidence="3">cv. AG2017</strain>
        <tissue evidence="2">Leaf</tissue>
    </source>
</reference>
<accession>A0A2I0IM22</accession>
<name>A0A2I0IM22_PUNGR</name>
<evidence type="ECO:0000256" key="1">
    <source>
        <dbReference type="SAM" id="MobiDB-lite"/>
    </source>
</evidence>